<dbReference type="Gene3D" id="1.25.40.10">
    <property type="entry name" value="Tetratricopeptide repeat domain"/>
    <property type="match status" value="2"/>
</dbReference>
<dbReference type="OrthoDB" id="7628974at2"/>
<organism evidence="8 9">
    <name type="scientific">Micromonospora zingiberis</name>
    <dbReference type="NCBI Taxonomy" id="2053011"/>
    <lineage>
        <taxon>Bacteria</taxon>
        <taxon>Bacillati</taxon>
        <taxon>Actinomycetota</taxon>
        <taxon>Actinomycetes</taxon>
        <taxon>Micromonosporales</taxon>
        <taxon>Micromonosporaceae</taxon>
        <taxon>Micromonospora</taxon>
    </lineage>
</organism>
<keyword evidence="9" id="KW-1185">Reference proteome</keyword>
<dbReference type="SUPFAM" id="SSF48452">
    <property type="entry name" value="TPR-like"/>
    <property type="match status" value="2"/>
</dbReference>
<feature type="repeat" description="TPR" evidence="5">
    <location>
        <begin position="896"/>
        <end position="929"/>
    </location>
</feature>
<dbReference type="SMART" id="SM01043">
    <property type="entry name" value="BTAD"/>
    <property type="match status" value="1"/>
</dbReference>
<dbReference type="InterPro" id="IPR005158">
    <property type="entry name" value="BTAD"/>
</dbReference>
<dbReference type="InterPro" id="IPR016032">
    <property type="entry name" value="Sig_transdc_resp-reg_C-effctor"/>
</dbReference>
<keyword evidence="5" id="KW-0802">TPR repeat</keyword>
<dbReference type="PANTHER" id="PTHR35807">
    <property type="entry name" value="TRANSCRIPTIONAL REGULATOR REDD-RELATED"/>
    <property type="match status" value="1"/>
</dbReference>
<dbReference type="InterPro" id="IPR051677">
    <property type="entry name" value="AfsR-DnrI-RedD_regulator"/>
</dbReference>
<dbReference type="GO" id="GO:0003677">
    <property type="term" value="F:DNA binding"/>
    <property type="evidence" value="ECO:0007669"/>
    <property type="project" value="UniProtKB-UniRule"/>
</dbReference>
<dbReference type="Pfam" id="PF13424">
    <property type="entry name" value="TPR_12"/>
    <property type="match status" value="1"/>
</dbReference>
<dbReference type="PRINTS" id="PR00364">
    <property type="entry name" value="DISEASERSIST"/>
</dbReference>
<dbReference type="InterPro" id="IPR019734">
    <property type="entry name" value="TPR_rpt"/>
</dbReference>
<dbReference type="Gene3D" id="3.40.50.300">
    <property type="entry name" value="P-loop containing nucleotide triphosphate hydrolases"/>
    <property type="match status" value="1"/>
</dbReference>
<feature type="DNA-binding region" description="OmpR/PhoB-type" evidence="6">
    <location>
        <begin position="97"/>
        <end position="200"/>
    </location>
</feature>
<protein>
    <submittedName>
        <fullName evidence="8">Tetratricopeptide repeat protein</fullName>
    </submittedName>
</protein>
<dbReference type="SUPFAM" id="SSF52540">
    <property type="entry name" value="P-loop containing nucleoside triphosphate hydrolases"/>
    <property type="match status" value="1"/>
</dbReference>
<dbReference type="GO" id="GO:0043531">
    <property type="term" value="F:ADP binding"/>
    <property type="evidence" value="ECO:0007669"/>
    <property type="project" value="InterPro"/>
</dbReference>
<sequence length="1069" mass="116437">MGVTDPVGSGVDHQVFIAHLGEVPPERPEREDQARNRLFPTTRMVGARVTFDLRTARHQGAAQRTVSSGRPTLRTASRLRRCRPAADPRRGCGLVTGNHHNAGVLRFEVLGPVRVRRDGIEVDLGPAQQHMVLALLLARAGQPVTLAEFVDLLWGEHPPPTAVNVVHRHVGAVRRVLEPALPPRSAGRVVGSAGEYRLRVAADELDLTRFRALVARGRDLAAQGRLADGLSLAVQALNMWRGPCADSRELLRSDYPAFTLVDRECAEVAREAAEAALYAGDVHPVLATVLAIADLFPLDEALQAQTLLLLEADGRRAEAVTRYERVRSYLADELGTDPDDELRRAYDGVLRRGSAAVPTGRLTVGIHAEDESAASGLRLAGLIRPAQLPADLPFFTGRDELIRQMMNMLRVHRDTRTAMPLLAIDGIPGSGKTTCVVHLAHQLVDLYPDGQLYIDLQGFHPRGKAVEPLDVLGCFLGSIGVPEKNLPHSLDARLGMARSYLAGRRVLIVLDNARDTEQVRPLLPGSADCLVLVTSRNRLDGLATAYGAHLVSMDVLSPGEARSFLLSCIGAVVTVGDDVTPNDIVEQSGQLPPILDEIAELCGRLPLALALVAGRALEHPDRGLTDIARELRAAQGTLDGFAAHTNETDLRAIFSWSYQLLSAPAAQLFRLLSLRAGREISLPAIASLVGLPMRQCRDLVGELVRTSLLSQRGPGRYGSHDLIRSYARELCHEFDAEPVRRAALRRLHQHYRLSAYRASGFVTPYARTFTIDRTDGVVVADLADATDAIRWLSTERKVLEVVIQRLVDAGETGPAWQLALAVWDFLETYGWWHDWTDTLSRCLAAADAAGDRLGGIQVRRGLAGALRALEDHDQAQRHLIDALELAVAANDVAEQAASHRDLGQVTAARGDSQAAIDHYGQSLRLSESLGDETYRGMILSHLAQAWAELGAHQRSAELVEQARLLLEECGDLVSLGRCQEILAASQLRQGDPRSALTHLANALELYRKSHSRVFVVDCLIRTGDVAVALGDHTTARDAWEEAGAVLRDTGLLRLGELRDRLSRLAQADA</sequence>
<dbReference type="GO" id="GO:0006355">
    <property type="term" value="P:regulation of DNA-templated transcription"/>
    <property type="evidence" value="ECO:0007669"/>
    <property type="project" value="InterPro"/>
</dbReference>
<evidence type="ECO:0000256" key="6">
    <source>
        <dbReference type="PROSITE-ProRule" id="PRU01091"/>
    </source>
</evidence>
<comment type="similarity">
    <text evidence="1">Belongs to the AfsR/DnrI/RedD regulatory family.</text>
</comment>
<dbReference type="Proteomes" id="UP000292274">
    <property type="component" value="Unassembled WGS sequence"/>
</dbReference>
<dbReference type="SMART" id="SM00862">
    <property type="entry name" value="Trans_reg_C"/>
    <property type="match status" value="1"/>
</dbReference>
<keyword evidence="2" id="KW-0805">Transcription regulation</keyword>
<evidence type="ECO:0000256" key="1">
    <source>
        <dbReference type="ARBA" id="ARBA00005820"/>
    </source>
</evidence>
<dbReference type="Gene3D" id="1.10.10.10">
    <property type="entry name" value="Winged helix-like DNA-binding domain superfamily/Winged helix DNA-binding domain"/>
    <property type="match status" value="1"/>
</dbReference>
<dbReference type="InterPro" id="IPR011990">
    <property type="entry name" value="TPR-like_helical_dom_sf"/>
</dbReference>
<accession>A0A4R0GEJ8</accession>
<dbReference type="PROSITE" id="PS51755">
    <property type="entry name" value="OMPR_PHOB"/>
    <property type="match status" value="1"/>
</dbReference>
<dbReference type="SMART" id="SM00028">
    <property type="entry name" value="TPR"/>
    <property type="match status" value="5"/>
</dbReference>
<evidence type="ECO:0000256" key="5">
    <source>
        <dbReference type="PROSITE-ProRule" id="PRU00339"/>
    </source>
</evidence>
<keyword evidence="3 6" id="KW-0238">DNA-binding</keyword>
<feature type="domain" description="OmpR/PhoB-type" evidence="7">
    <location>
        <begin position="97"/>
        <end position="200"/>
    </location>
</feature>
<evidence type="ECO:0000259" key="7">
    <source>
        <dbReference type="PROSITE" id="PS51755"/>
    </source>
</evidence>
<evidence type="ECO:0000313" key="9">
    <source>
        <dbReference type="Proteomes" id="UP000292274"/>
    </source>
</evidence>
<proteinExistence type="inferred from homology"/>
<dbReference type="SUPFAM" id="SSF46894">
    <property type="entry name" value="C-terminal effector domain of the bipartite response regulators"/>
    <property type="match status" value="1"/>
</dbReference>
<name>A0A4R0GEJ8_9ACTN</name>
<evidence type="ECO:0000313" key="8">
    <source>
        <dbReference type="EMBL" id="TCB95416.1"/>
    </source>
</evidence>
<dbReference type="EMBL" id="SJJR01000014">
    <property type="protein sequence ID" value="TCB95416.1"/>
    <property type="molecule type" value="Genomic_DNA"/>
</dbReference>
<dbReference type="PANTHER" id="PTHR35807:SF1">
    <property type="entry name" value="TRANSCRIPTIONAL REGULATOR REDD"/>
    <property type="match status" value="1"/>
</dbReference>
<reference evidence="8 9" key="1">
    <citation type="submission" date="2019-02" db="EMBL/GenBank/DDBJ databases">
        <title>Jishengella sp. nov., isolated from a root of Zingiber montanum.</title>
        <authorList>
            <person name="Kuncharoen N."/>
            <person name="Kudo T."/>
            <person name="Masahiro Y."/>
            <person name="Ohkuma M."/>
            <person name="Tanasupawat S."/>
        </authorList>
    </citation>
    <scope>NUCLEOTIDE SEQUENCE [LARGE SCALE GENOMIC DNA]</scope>
    <source>
        <strain evidence="8 9">PLAI 1-1</strain>
    </source>
</reference>
<dbReference type="InterPro" id="IPR027417">
    <property type="entry name" value="P-loop_NTPase"/>
</dbReference>
<gene>
    <name evidence="8" type="ORF">E0H26_19675</name>
</gene>
<dbReference type="AlphaFoldDB" id="A0A4R0GEJ8"/>
<evidence type="ECO:0000256" key="3">
    <source>
        <dbReference type="ARBA" id="ARBA00023125"/>
    </source>
</evidence>
<dbReference type="InterPro" id="IPR036388">
    <property type="entry name" value="WH-like_DNA-bd_sf"/>
</dbReference>
<dbReference type="GO" id="GO:0000160">
    <property type="term" value="P:phosphorelay signal transduction system"/>
    <property type="evidence" value="ECO:0007669"/>
    <property type="project" value="InterPro"/>
</dbReference>
<evidence type="ECO:0000256" key="4">
    <source>
        <dbReference type="ARBA" id="ARBA00023163"/>
    </source>
</evidence>
<dbReference type="Pfam" id="PF03704">
    <property type="entry name" value="BTAD"/>
    <property type="match status" value="1"/>
</dbReference>
<dbReference type="PROSITE" id="PS50005">
    <property type="entry name" value="TPR"/>
    <property type="match status" value="1"/>
</dbReference>
<dbReference type="InterPro" id="IPR001867">
    <property type="entry name" value="OmpR/PhoB-type_DNA-bd"/>
</dbReference>
<comment type="caution">
    <text evidence="8">The sequence shown here is derived from an EMBL/GenBank/DDBJ whole genome shotgun (WGS) entry which is preliminary data.</text>
</comment>
<evidence type="ECO:0000256" key="2">
    <source>
        <dbReference type="ARBA" id="ARBA00023015"/>
    </source>
</evidence>
<keyword evidence="4" id="KW-0804">Transcription</keyword>